<sequence>MMERALPAPVVLVKRLWRVARVAYYMFRKSFAKRKLTVEIHLLFKRSKLKGKKAIWNLISHHQQQRHVNDSKVTVDPDPDAEAEAEFVKKVFRSLHGGELDEVEESIVGMPVRQLRITDSPFSLSQDEDGEGGENVDVDAEEFIIKFYQQLRQQQSMDETEYLNIHHSEVSQI</sequence>
<dbReference type="Pfam" id="PF05553">
    <property type="entry name" value="DUF761"/>
    <property type="match status" value="1"/>
</dbReference>
<dbReference type="OrthoDB" id="1512693at2759"/>
<organism evidence="1 2">
    <name type="scientific">Zostera marina</name>
    <name type="common">Eelgrass</name>
    <dbReference type="NCBI Taxonomy" id="29655"/>
    <lineage>
        <taxon>Eukaryota</taxon>
        <taxon>Viridiplantae</taxon>
        <taxon>Streptophyta</taxon>
        <taxon>Embryophyta</taxon>
        <taxon>Tracheophyta</taxon>
        <taxon>Spermatophyta</taxon>
        <taxon>Magnoliopsida</taxon>
        <taxon>Liliopsida</taxon>
        <taxon>Zosteraceae</taxon>
        <taxon>Zostera</taxon>
    </lineage>
</organism>
<gene>
    <name evidence="1" type="ORF">ZOSMA_17G00930</name>
</gene>
<dbReference type="PANTHER" id="PTHR33265:SF26">
    <property type="entry name" value="OS06G0554600 PROTEIN"/>
    <property type="match status" value="1"/>
</dbReference>
<dbReference type="AlphaFoldDB" id="A0A0K9PTG9"/>
<keyword evidence="2" id="KW-1185">Reference proteome</keyword>
<protein>
    <submittedName>
        <fullName evidence="1">Uncharacterized protein</fullName>
    </submittedName>
</protein>
<comment type="caution">
    <text evidence="1">The sequence shown here is derived from an EMBL/GenBank/DDBJ whole genome shotgun (WGS) entry which is preliminary data.</text>
</comment>
<dbReference type="InterPro" id="IPR008480">
    <property type="entry name" value="DUF761_pln"/>
</dbReference>
<evidence type="ECO:0000313" key="2">
    <source>
        <dbReference type="Proteomes" id="UP000036987"/>
    </source>
</evidence>
<accession>A0A0K9PTG9</accession>
<reference evidence="2" key="1">
    <citation type="journal article" date="2016" name="Nature">
        <title>The genome of the seagrass Zostera marina reveals angiosperm adaptation to the sea.</title>
        <authorList>
            <person name="Olsen J.L."/>
            <person name="Rouze P."/>
            <person name="Verhelst B."/>
            <person name="Lin Y.-C."/>
            <person name="Bayer T."/>
            <person name="Collen J."/>
            <person name="Dattolo E."/>
            <person name="De Paoli E."/>
            <person name="Dittami S."/>
            <person name="Maumus F."/>
            <person name="Michel G."/>
            <person name="Kersting A."/>
            <person name="Lauritano C."/>
            <person name="Lohaus R."/>
            <person name="Toepel M."/>
            <person name="Tonon T."/>
            <person name="Vanneste K."/>
            <person name="Amirebrahimi M."/>
            <person name="Brakel J."/>
            <person name="Bostroem C."/>
            <person name="Chovatia M."/>
            <person name="Grimwood J."/>
            <person name="Jenkins J.W."/>
            <person name="Jueterbock A."/>
            <person name="Mraz A."/>
            <person name="Stam W.T."/>
            <person name="Tice H."/>
            <person name="Bornberg-Bauer E."/>
            <person name="Green P.J."/>
            <person name="Pearson G.A."/>
            <person name="Procaccini G."/>
            <person name="Duarte C.M."/>
            <person name="Schmutz J."/>
            <person name="Reusch T.B.H."/>
            <person name="Van de Peer Y."/>
        </authorList>
    </citation>
    <scope>NUCLEOTIDE SEQUENCE [LARGE SCALE GENOMIC DNA]</scope>
    <source>
        <strain evidence="2">cv. Finnish</strain>
    </source>
</reference>
<name>A0A0K9PTG9_ZOSMR</name>
<evidence type="ECO:0000313" key="1">
    <source>
        <dbReference type="EMBL" id="KMZ71537.1"/>
    </source>
</evidence>
<dbReference type="PANTHER" id="PTHR33265">
    <property type="entry name" value="AVR9/CF-9 RAPIDLY ELICITED PROTEIN-RELATED"/>
    <property type="match status" value="1"/>
</dbReference>
<proteinExistence type="predicted"/>
<dbReference type="EMBL" id="LFYR01000671">
    <property type="protein sequence ID" value="KMZ71537.1"/>
    <property type="molecule type" value="Genomic_DNA"/>
</dbReference>
<dbReference type="Proteomes" id="UP000036987">
    <property type="component" value="Unassembled WGS sequence"/>
</dbReference>